<sequence>MKVSPHDHRRPPLATIPAFGNTGHATSPTPSSSLAHGMPLPSQSRLRHTTSPHSNAQLLAGMSPTTASFHSGPSIDFAPPSPRVTDTEAARESLAENGTGDGVHQSAFDASSTAAVAAISTSDDILRGIYNEKLQASVRSIISTLTTELPQDHIFLQLMADPTTLQYCKVRLAEVVEGFLYSTQAEQYHTLATELARGERDCALLHQRVEELKAALALAGSVDRSSTPQRQGFSSRGPLSGTGEDHAHQSAPAASSRASLSPTVMRAPAAAARPTSSVSTSTGANPMENEEARRELLRILEQATHNQELLRCTQALQAVSKVVDIGHEESHYDDKYLFVEELLSELYRCVHSLLHYVGGALESQERLRREVQEQQQQWLYGATTDSKRSANDDAVGGSVVSADHSASASASTRCSGSPAVLLASGYSTPRPPQVSLGNAGTALMSSAVASRFSSASSLTAANHTRPIQQQRERLQRLAEHLREGQQHASGVLQALARVESVRRREVAQLERAAAAAREETAVAISAAEGARQASENSERLRAEHAASVARERTELRDQLADAHAQLAAATHDVQAVRRELRSTTSRAEAAEDREKDVAAELSALKVAMERRDAELKEHKADRGARQAELASLRAAHQSSVDALQDAARELLCLRVEGTMVGLSALYQEAKAAKAELLEREGYRPLSHRWSIAVAAQQEAARHAQVQSQLAESAQVEQAAAQRGCMDALGVLLRSMWADDAIESALSPPPASTATPTSTALHFSGRDNRNKALRGDNSRRRRRTGSGGSTASGYTEGSGAEKTTDSHCYRLPTTLQGLCTALECAYDNVRARHRARQHTIDSLRAALVSKDIDLRAAQASDAQLRELLKAEQAKEEQWKAEMLQLSEHNPMRGLLARQDTLLKAVSEERNELRRLWNQLSGDYIALEQRNGVLHARCAEKEHENARLNGMLRRGGMPATPTDSRHDDTASCGAERGPSAIATASSTVVEYAPPPPALAATAAQLDTLADRPACIPGLGSFSPSQSHSTEASSNQVPT</sequence>
<feature type="compositionally biased region" description="Polar residues" evidence="2">
    <location>
        <begin position="51"/>
        <end position="71"/>
    </location>
</feature>
<comment type="caution">
    <text evidence="3">The sequence shown here is derived from an EMBL/GenBank/DDBJ whole genome shotgun (WGS) entry which is preliminary data.</text>
</comment>
<feature type="compositionally biased region" description="Polar residues" evidence="2">
    <location>
        <begin position="1019"/>
        <end position="1036"/>
    </location>
</feature>
<reference evidence="4" key="2">
    <citation type="journal article" date="2021" name="Sci. Data">
        <title>Chromosome-scale genome sequencing, assembly and annotation of six genomes from subfamily Leishmaniinae.</title>
        <authorList>
            <person name="Almutairi H."/>
            <person name="Urbaniak M.D."/>
            <person name="Bates M.D."/>
            <person name="Jariyapan N."/>
            <person name="Kwakye-Nuako G."/>
            <person name="Thomaz Soccol V."/>
            <person name="Al-Salem W.S."/>
            <person name="Dillon R.J."/>
            <person name="Bates P.A."/>
            <person name="Gatherer D."/>
        </authorList>
    </citation>
    <scope>NUCLEOTIDE SEQUENCE [LARGE SCALE GENOMIC DNA]</scope>
</reference>
<feature type="compositionally biased region" description="Low complexity" evidence="2">
    <location>
        <begin position="249"/>
        <end position="282"/>
    </location>
</feature>
<feature type="region of interest" description="Disordered" evidence="2">
    <location>
        <begin position="743"/>
        <end position="804"/>
    </location>
</feature>
<dbReference type="KEGG" id="loi:92362585"/>
<reference evidence="4" key="1">
    <citation type="journal article" date="2021" name="Microbiol. Resour. Announc.">
        <title>LGAAP: Leishmaniinae Genome Assembly and Annotation Pipeline.</title>
        <authorList>
            <person name="Almutairi H."/>
            <person name="Urbaniak M.D."/>
            <person name="Bates M.D."/>
            <person name="Jariyapan N."/>
            <person name="Kwakye-Nuako G."/>
            <person name="Thomaz-Soccol V."/>
            <person name="Al-Salem W.S."/>
            <person name="Dillon R.J."/>
            <person name="Bates P.A."/>
            <person name="Gatherer D."/>
        </authorList>
    </citation>
    <scope>NUCLEOTIDE SEQUENCE [LARGE SCALE GENOMIC DNA]</scope>
</reference>
<feature type="compositionally biased region" description="Polar residues" evidence="2">
    <location>
        <begin position="23"/>
        <end position="34"/>
    </location>
</feature>
<evidence type="ECO:0000256" key="2">
    <source>
        <dbReference type="SAM" id="MobiDB-lite"/>
    </source>
</evidence>
<feature type="compositionally biased region" description="Basic and acidic residues" evidence="2">
    <location>
        <begin position="763"/>
        <end position="777"/>
    </location>
</feature>
<dbReference type="SMR" id="A0A836H357"/>
<evidence type="ECO:0000313" key="4">
    <source>
        <dbReference type="Proteomes" id="UP000674143"/>
    </source>
</evidence>
<dbReference type="EMBL" id="JAFHLR010000009">
    <property type="protein sequence ID" value="KAG5486031.1"/>
    <property type="molecule type" value="Genomic_DNA"/>
</dbReference>
<feature type="region of interest" description="Disordered" evidence="2">
    <location>
        <begin position="220"/>
        <end position="290"/>
    </location>
</feature>
<keyword evidence="1" id="KW-0175">Coiled coil</keyword>
<dbReference type="RefSeq" id="XP_067065362.1">
    <property type="nucleotide sequence ID" value="XM_067208651.1"/>
</dbReference>
<dbReference type="AlphaFoldDB" id="A0A836H357"/>
<feature type="region of interest" description="Disordered" evidence="2">
    <location>
        <begin position="950"/>
        <end position="975"/>
    </location>
</feature>
<feature type="compositionally biased region" description="Low complexity" evidence="2">
    <location>
        <begin position="751"/>
        <end position="760"/>
    </location>
</feature>
<evidence type="ECO:0000256" key="1">
    <source>
        <dbReference type="SAM" id="Coils"/>
    </source>
</evidence>
<feature type="compositionally biased region" description="Polar residues" evidence="2">
    <location>
        <begin position="223"/>
        <end position="234"/>
    </location>
</feature>
<dbReference type="GeneID" id="92362585"/>
<proteinExistence type="predicted"/>
<accession>A0A836H357</accession>
<name>A0A836H357_9TRYP</name>
<feature type="region of interest" description="Disordered" evidence="2">
    <location>
        <begin position="1"/>
        <end position="90"/>
    </location>
</feature>
<protein>
    <submittedName>
        <fullName evidence="3">Uncharacterized protein</fullName>
    </submittedName>
</protein>
<keyword evidence="4" id="KW-1185">Reference proteome</keyword>
<gene>
    <name evidence="3" type="ORF">LSCM4_06737</name>
</gene>
<feature type="region of interest" description="Disordered" evidence="2">
    <location>
        <begin position="1011"/>
        <end position="1036"/>
    </location>
</feature>
<feature type="coiled-coil region" evidence="1">
    <location>
        <begin position="545"/>
        <end position="593"/>
    </location>
</feature>
<dbReference type="Proteomes" id="UP000674143">
    <property type="component" value="Unassembled WGS sequence"/>
</dbReference>
<organism evidence="3 4">
    <name type="scientific">Leishmania orientalis</name>
    <dbReference type="NCBI Taxonomy" id="2249476"/>
    <lineage>
        <taxon>Eukaryota</taxon>
        <taxon>Discoba</taxon>
        <taxon>Euglenozoa</taxon>
        <taxon>Kinetoplastea</taxon>
        <taxon>Metakinetoplastina</taxon>
        <taxon>Trypanosomatida</taxon>
        <taxon>Trypanosomatidae</taxon>
        <taxon>Leishmaniinae</taxon>
        <taxon>Leishmania</taxon>
    </lineage>
</organism>
<evidence type="ECO:0000313" key="3">
    <source>
        <dbReference type="EMBL" id="KAG5486031.1"/>
    </source>
</evidence>